<evidence type="ECO:0000259" key="3">
    <source>
        <dbReference type="SMART" id="SM00460"/>
    </source>
</evidence>
<dbReference type="PATRIC" id="fig|1158609.3.peg.340"/>
<dbReference type="PANTHER" id="PTHR42736">
    <property type="entry name" value="PROTEIN-GLUTAMINE GAMMA-GLUTAMYLTRANSFERASE"/>
    <property type="match status" value="1"/>
</dbReference>
<name>R2TIP9_9ENTE</name>
<feature type="domain" description="Transglutaminase-like" evidence="3">
    <location>
        <begin position="462"/>
        <end position="537"/>
    </location>
</feature>
<dbReference type="EMBL" id="ASWB01000004">
    <property type="protein sequence ID" value="EOT65355.1"/>
    <property type="molecule type" value="Genomic_DNA"/>
</dbReference>
<dbReference type="OrthoDB" id="9804872at2"/>
<feature type="region of interest" description="Disordered" evidence="1">
    <location>
        <begin position="541"/>
        <end position="587"/>
    </location>
</feature>
<dbReference type="InterPro" id="IPR002931">
    <property type="entry name" value="Transglutaminase-like"/>
</dbReference>
<evidence type="ECO:0000313" key="6">
    <source>
        <dbReference type="Proteomes" id="UP000013781"/>
    </source>
</evidence>
<feature type="transmembrane region" description="Helical" evidence="2">
    <location>
        <begin position="9"/>
        <end position="32"/>
    </location>
</feature>
<sequence length="724" mass="83065">MKSRLKEKWLFTLLSFFIVVTASLPFLSVYAFPKSNTFFFIGMLALICFMTVLIQRYLIVLPLYVISYLFTLYYYFPFERPFGFTWIGVFAQRLLQTYAKMFSGEINYLPDFFALSIILFLLILLCVLFIRYERWALGSLLLIGYLLMLAVFNQLNLSIPVILISSFALLFYSLKQIPTTLTPKKKSAFVLLSSFILFLIAGISSLFPLMIPQPKNFLLTQSASVRHYMNKQGLYRQIEEYGSSTASKTGFSENDAQLGGPINDDQTILFTAKQTSDHYWRVETKNHYTGKGWTNTSEIVTHSEEQTLSISTNPEYQGALAPETTITLTFRSPKEYLPYPYGNTAISFDEIGRTEQIKEKQRFTLLDSPTSFNFTWQKPIFAQESLAQVPYTFSQDKQNIFVPVTTPKRVEELARSLTENEETLYGKVTAIERYLKQNGGYRYSKTDTPYTPQTKDYVDYFLFESKVGYCDNFSSAMTVLLRSIGIPTRWAKGFSSGEVTGGKNTNYQEYTIKNSDAHSWPEVYFEGYGWIPFEPTPSFTNTVSQPETTTTSTSNSQSETTTETISSSEMKNTSETTASSVATQKKEETSRSTLSQWLPILRNVALVLFTISLVVIGFFLKKYFFLLRFRLHLILYPKQFSKAYRLLLRKAEQLLVRQIDEPLNEYAKRFEANYIAFHGSFIQLTVLYEQALYGGIPPEEEGLTELLTHTARLLTDLKKRSPSS</sequence>
<feature type="transmembrane region" description="Helical" evidence="2">
    <location>
        <begin position="135"/>
        <end position="152"/>
    </location>
</feature>
<dbReference type="PANTHER" id="PTHR42736:SF1">
    <property type="entry name" value="PROTEIN-GLUTAMINE GAMMA-GLUTAMYLTRANSFERASE"/>
    <property type="match status" value="1"/>
</dbReference>
<evidence type="ECO:0000256" key="1">
    <source>
        <dbReference type="SAM" id="MobiDB-lite"/>
    </source>
</evidence>
<keyword evidence="2" id="KW-1133">Transmembrane helix</keyword>
<dbReference type="SMART" id="SM00460">
    <property type="entry name" value="TGc"/>
    <property type="match status" value="1"/>
</dbReference>
<dbReference type="AlphaFoldDB" id="R2TIP9"/>
<feature type="compositionally biased region" description="Polar residues" evidence="1">
    <location>
        <begin position="570"/>
        <end position="583"/>
    </location>
</feature>
<reference evidence="4 6" key="1">
    <citation type="submission" date="2013-02" db="EMBL/GenBank/DDBJ databases">
        <title>The Genome Sequence of Enterococcus moraviensis BAA-383.</title>
        <authorList>
            <consortium name="The Broad Institute Genome Sequencing Platform"/>
            <consortium name="The Broad Institute Genome Sequencing Center for Infectious Disease"/>
            <person name="Earl A.M."/>
            <person name="Gilmore M.S."/>
            <person name="Lebreton F."/>
            <person name="Walker B."/>
            <person name="Young S.K."/>
            <person name="Zeng Q."/>
            <person name="Gargeya S."/>
            <person name="Fitzgerald M."/>
            <person name="Haas B."/>
            <person name="Abouelleil A."/>
            <person name="Alvarado L."/>
            <person name="Arachchi H.M."/>
            <person name="Berlin A.M."/>
            <person name="Chapman S.B."/>
            <person name="Dewar J."/>
            <person name="Goldberg J."/>
            <person name="Griggs A."/>
            <person name="Gujja S."/>
            <person name="Hansen M."/>
            <person name="Howarth C."/>
            <person name="Imamovic A."/>
            <person name="Larimer J."/>
            <person name="McCowan C."/>
            <person name="Murphy C."/>
            <person name="Neiman D."/>
            <person name="Pearson M."/>
            <person name="Priest M."/>
            <person name="Roberts A."/>
            <person name="Saif S."/>
            <person name="Shea T."/>
            <person name="Sisk P."/>
            <person name="Sykes S."/>
            <person name="Wortman J."/>
            <person name="Nusbaum C."/>
            <person name="Birren B."/>
        </authorList>
    </citation>
    <scope>NUCLEOTIDE SEQUENCE [LARGE SCALE GENOMIC DNA]</scope>
    <source>
        <strain evidence="4 6">ATCC BAA-383</strain>
    </source>
</reference>
<evidence type="ECO:0000313" key="7">
    <source>
        <dbReference type="Proteomes" id="UP000014157"/>
    </source>
</evidence>
<dbReference type="eggNOG" id="COG1305">
    <property type="taxonomic scope" value="Bacteria"/>
</dbReference>
<keyword evidence="7" id="KW-1185">Reference proteome</keyword>
<dbReference type="InterPro" id="IPR038765">
    <property type="entry name" value="Papain-like_cys_pep_sf"/>
</dbReference>
<feature type="transmembrane region" description="Helical" evidence="2">
    <location>
        <begin position="158"/>
        <end position="177"/>
    </location>
</feature>
<accession>R2TIP9</accession>
<feature type="transmembrane region" description="Helical" evidence="2">
    <location>
        <begin position="189"/>
        <end position="211"/>
    </location>
</feature>
<proteinExistence type="predicted"/>
<reference evidence="5 7" key="2">
    <citation type="submission" date="2013-03" db="EMBL/GenBank/DDBJ databases">
        <title>The Genome Sequence of Enterococcus moraviensis BAA-383 (PacBio/Illumina hybrid assembly).</title>
        <authorList>
            <consortium name="The Broad Institute Genomics Platform"/>
            <consortium name="The Broad Institute Genome Sequencing Center for Infectious Disease"/>
            <person name="Earl A."/>
            <person name="Russ C."/>
            <person name="Gilmore M."/>
            <person name="Surin D."/>
            <person name="Walker B."/>
            <person name="Young S."/>
            <person name="Zeng Q."/>
            <person name="Gargeya S."/>
            <person name="Fitzgerald M."/>
            <person name="Haas B."/>
            <person name="Abouelleil A."/>
            <person name="Allen A.W."/>
            <person name="Alvarado L."/>
            <person name="Arachchi H.M."/>
            <person name="Berlin A.M."/>
            <person name="Chapman S.B."/>
            <person name="Gainer-Dewar J."/>
            <person name="Goldberg J."/>
            <person name="Griggs A."/>
            <person name="Gujja S."/>
            <person name="Hansen M."/>
            <person name="Howarth C."/>
            <person name="Imamovic A."/>
            <person name="Ireland A."/>
            <person name="Larimer J."/>
            <person name="McCowan C."/>
            <person name="Murphy C."/>
            <person name="Pearson M."/>
            <person name="Poon T.W."/>
            <person name="Priest M."/>
            <person name="Roberts A."/>
            <person name="Saif S."/>
            <person name="Shea T."/>
            <person name="Sisk P."/>
            <person name="Sykes S."/>
            <person name="Wortman J."/>
            <person name="Nusbaum C."/>
            <person name="Birren B."/>
        </authorList>
    </citation>
    <scope>NUCLEOTIDE SEQUENCE [LARGE SCALE GENOMIC DNA]</scope>
    <source>
        <strain evidence="5 7">ATCC BAA-383</strain>
    </source>
</reference>
<comment type="caution">
    <text evidence="4">The sequence shown here is derived from an EMBL/GenBank/DDBJ whole genome shotgun (WGS) entry which is preliminary data.</text>
</comment>
<dbReference type="InterPro" id="IPR021878">
    <property type="entry name" value="TgpA_N"/>
</dbReference>
<dbReference type="RefSeq" id="WP_010763778.1">
    <property type="nucleotide sequence ID" value="NZ_ASWB01000004.1"/>
</dbReference>
<keyword evidence="2" id="KW-0812">Transmembrane</keyword>
<dbReference type="Proteomes" id="UP000013781">
    <property type="component" value="Unassembled WGS sequence"/>
</dbReference>
<evidence type="ECO:0000313" key="5">
    <source>
        <dbReference type="EMBL" id="EOT65355.1"/>
    </source>
</evidence>
<evidence type="ECO:0000256" key="2">
    <source>
        <dbReference type="SAM" id="Phobius"/>
    </source>
</evidence>
<dbReference type="Gene3D" id="3.10.620.30">
    <property type="match status" value="1"/>
</dbReference>
<dbReference type="Proteomes" id="UP000014157">
    <property type="component" value="Unassembled WGS sequence"/>
</dbReference>
<feature type="transmembrane region" description="Helical" evidence="2">
    <location>
        <begin position="38"/>
        <end position="54"/>
    </location>
</feature>
<keyword evidence="2" id="KW-0472">Membrane</keyword>
<dbReference type="SUPFAM" id="SSF54001">
    <property type="entry name" value="Cysteine proteinases"/>
    <property type="match status" value="1"/>
</dbReference>
<dbReference type="InterPro" id="IPR052901">
    <property type="entry name" value="Bact_TGase-like"/>
</dbReference>
<organism evidence="4 6">
    <name type="scientific">Enterococcus moraviensis ATCC BAA-383</name>
    <dbReference type="NCBI Taxonomy" id="1158609"/>
    <lineage>
        <taxon>Bacteria</taxon>
        <taxon>Bacillati</taxon>
        <taxon>Bacillota</taxon>
        <taxon>Bacilli</taxon>
        <taxon>Lactobacillales</taxon>
        <taxon>Enterococcaceae</taxon>
        <taxon>Enterococcus</taxon>
    </lineage>
</organism>
<feature type="compositionally biased region" description="Low complexity" evidence="1">
    <location>
        <begin position="541"/>
        <end position="569"/>
    </location>
</feature>
<gene>
    <name evidence="5" type="ORF">I586_03089</name>
    <name evidence="4" type="ORF">UAY_00355</name>
</gene>
<feature type="transmembrane region" description="Helical" evidence="2">
    <location>
        <begin position="59"/>
        <end position="76"/>
    </location>
</feature>
<feature type="transmembrane region" description="Helical" evidence="2">
    <location>
        <begin position="112"/>
        <end position="130"/>
    </location>
</feature>
<dbReference type="Pfam" id="PF11992">
    <property type="entry name" value="TgpA_N"/>
    <property type="match status" value="1"/>
</dbReference>
<dbReference type="Pfam" id="PF01841">
    <property type="entry name" value="Transglut_core"/>
    <property type="match status" value="1"/>
</dbReference>
<dbReference type="EMBL" id="AJAS01000002">
    <property type="protein sequence ID" value="EOI07013.1"/>
    <property type="molecule type" value="Genomic_DNA"/>
</dbReference>
<dbReference type="STRING" id="155617.RV09_GL003227"/>
<protein>
    <recommendedName>
        <fullName evidence="3">Transglutaminase-like domain-containing protein</fullName>
    </recommendedName>
</protein>
<dbReference type="HOGENOM" id="CLU_021791_2_0_9"/>
<evidence type="ECO:0000313" key="4">
    <source>
        <dbReference type="EMBL" id="EOI07013.1"/>
    </source>
</evidence>
<feature type="transmembrane region" description="Helical" evidence="2">
    <location>
        <begin position="600"/>
        <end position="620"/>
    </location>
</feature>